<feature type="domain" description="Acyltransferase 3" evidence="2">
    <location>
        <begin position="16"/>
        <end position="325"/>
    </location>
</feature>
<dbReference type="Pfam" id="PF01757">
    <property type="entry name" value="Acyl_transf_3"/>
    <property type="match status" value="1"/>
</dbReference>
<feature type="transmembrane region" description="Helical" evidence="1">
    <location>
        <begin position="176"/>
        <end position="194"/>
    </location>
</feature>
<dbReference type="STRING" id="1121439.dsat_1653"/>
<feature type="transmembrane region" description="Helical" evidence="1">
    <location>
        <begin position="313"/>
        <end position="330"/>
    </location>
</feature>
<dbReference type="InterPro" id="IPR002656">
    <property type="entry name" value="Acyl_transf_3_dom"/>
</dbReference>
<keyword evidence="3" id="KW-0808">Transferase</keyword>
<protein>
    <submittedName>
        <fullName evidence="3">Acyltransferase 3</fullName>
    </submittedName>
</protein>
<proteinExistence type="predicted"/>
<sequence>MGLVRLFLALAVYFSHDPFCGVRLLPGGVAVQAFFVISGFYMALILREKYAGAPLSLFYGNRALRLAPTYFLVLACSAAALHFLSAAPLAGPRDFGAAMSGPAWPMIAWSNLLLWGDELLFLFALDPASGTFRFAPGGDVTGAYVFLLVPQAWSLSMEMSFYLLAPFLVRMRARTLVAIVLASLALRAGLLFATPGAELLARKIFFSEMWLFLLGMLAYEVHVANRARAAAKSLGLALFFGAMALAALFSGLPPVLKTPLWAACFALAVPHAFRLSAANRLDRFLGDLSYPFYIVHFLVISLVSRLADEPWGGTALALSLAAAVLLHLALERPIDRWRQARAARGAAEAGASRLPDAAVSAPIP</sequence>
<dbReference type="PANTHER" id="PTHR23028">
    <property type="entry name" value="ACETYLTRANSFERASE"/>
    <property type="match status" value="1"/>
</dbReference>
<dbReference type="PATRIC" id="fig|1121439.3.peg.35"/>
<name>S7THM4_9BACT</name>
<dbReference type="RefSeq" id="WP_020885539.1">
    <property type="nucleotide sequence ID" value="NZ_ATHI01000001.1"/>
</dbReference>
<dbReference type="InterPro" id="IPR050879">
    <property type="entry name" value="Acyltransferase_3"/>
</dbReference>
<gene>
    <name evidence="3" type="ORF">dsat_1653</name>
</gene>
<evidence type="ECO:0000313" key="4">
    <source>
        <dbReference type="Proteomes" id="UP000014975"/>
    </source>
</evidence>
<feature type="transmembrane region" description="Helical" evidence="1">
    <location>
        <begin position="67"/>
        <end position="90"/>
    </location>
</feature>
<dbReference type="GO" id="GO:0016020">
    <property type="term" value="C:membrane"/>
    <property type="evidence" value="ECO:0007669"/>
    <property type="project" value="TreeGrafter"/>
</dbReference>
<feature type="transmembrane region" description="Helical" evidence="1">
    <location>
        <begin position="233"/>
        <end position="252"/>
    </location>
</feature>
<keyword evidence="1" id="KW-0472">Membrane</keyword>
<keyword evidence="1" id="KW-1133">Transmembrane helix</keyword>
<dbReference type="OrthoDB" id="9796461at2"/>
<feature type="transmembrane region" description="Helical" evidence="1">
    <location>
        <begin position="24"/>
        <end position="46"/>
    </location>
</feature>
<evidence type="ECO:0000259" key="2">
    <source>
        <dbReference type="Pfam" id="PF01757"/>
    </source>
</evidence>
<dbReference type="eggNOG" id="COG1835">
    <property type="taxonomic scope" value="Bacteria"/>
</dbReference>
<keyword evidence="4" id="KW-1185">Reference proteome</keyword>
<keyword evidence="1" id="KW-0812">Transmembrane</keyword>
<feature type="transmembrane region" description="Helical" evidence="1">
    <location>
        <begin position="143"/>
        <end position="164"/>
    </location>
</feature>
<keyword evidence="3" id="KW-0012">Acyltransferase</keyword>
<evidence type="ECO:0000256" key="1">
    <source>
        <dbReference type="SAM" id="Phobius"/>
    </source>
</evidence>
<dbReference type="GO" id="GO:0000271">
    <property type="term" value="P:polysaccharide biosynthetic process"/>
    <property type="evidence" value="ECO:0007669"/>
    <property type="project" value="TreeGrafter"/>
</dbReference>
<dbReference type="EMBL" id="ATHI01000001">
    <property type="protein sequence ID" value="EPR36125.1"/>
    <property type="molecule type" value="Genomic_DNA"/>
</dbReference>
<feature type="transmembrane region" description="Helical" evidence="1">
    <location>
        <begin position="200"/>
        <end position="221"/>
    </location>
</feature>
<feature type="transmembrane region" description="Helical" evidence="1">
    <location>
        <begin position="288"/>
        <end position="307"/>
    </location>
</feature>
<accession>S7THM4</accession>
<dbReference type="PANTHER" id="PTHR23028:SF53">
    <property type="entry name" value="ACYL_TRANSF_3 DOMAIN-CONTAINING PROTEIN"/>
    <property type="match status" value="1"/>
</dbReference>
<dbReference type="GO" id="GO:0016747">
    <property type="term" value="F:acyltransferase activity, transferring groups other than amino-acyl groups"/>
    <property type="evidence" value="ECO:0007669"/>
    <property type="project" value="InterPro"/>
</dbReference>
<evidence type="ECO:0000313" key="3">
    <source>
        <dbReference type="EMBL" id="EPR36125.1"/>
    </source>
</evidence>
<comment type="caution">
    <text evidence="3">The sequence shown here is derived from an EMBL/GenBank/DDBJ whole genome shotgun (WGS) entry which is preliminary data.</text>
</comment>
<reference evidence="3 4" key="1">
    <citation type="journal article" date="2013" name="Genome Announc.">
        <title>Draft genome sequences for three mercury-methylating, sulfate-reducing bacteria.</title>
        <authorList>
            <person name="Brown S.D."/>
            <person name="Hurt R.A.Jr."/>
            <person name="Gilmour C.C."/>
            <person name="Elias D.A."/>
        </authorList>
    </citation>
    <scope>NUCLEOTIDE SEQUENCE [LARGE SCALE GENOMIC DNA]</scope>
    <source>
        <strain evidence="3 4">DSM 16529</strain>
    </source>
</reference>
<dbReference type="Proteomes" id="UP000014975">
    <property type="component" value="Unassembled WGS sequence"/>
</dbReference>
<organism evidence="3 4">
    <name type="scientific">Alkalidesulfovibrio alkalitolerans DSM 16529</name>
    <dbReference type="NCBI Taxonomy" id="1121439"/>
    <lineage>
        <taxon>Bacteria</taxon>
        <taxon>Pseudomonadati</taxon>
        <taxon>Thermodesulfobacteriota</taxon>
        <taxon>Desulfovibrionia</taxon>
        <taxon>Desulfovibrionales</taxon>
        <taxon>Desulfovibrionaceae</taxon>
        <taxon>Alkalidesulfovibrio</taxon>
    </lineage>
</organism>
<dbReference type="AlphaFoldDB" id="S7THM4"/>
<feature type="transmembrane region" description="Helical" evidence="1">
    <location>
        <begin position="258"/>
        <end position="276"/>
    </location>
</feature>